<dbReference type="AlphaFoldDB" id="V8CQ59"/>
<reference evidence="1 2" key="1">
    <citation type="submission" date="2013-10" db="EMBL/GenBank/DDBJ databases">
        <title>The Genome Sequence of Prevotella nigrescens CC14M.</title>
        <authorList>
            <consortium name="The Broad Institute Genomics Platform"/>
            <person name="Earl A."/>
            <person name="Allen-Vercoe E."/>
            <person name="Daigneault M."/>
            <person name="Young S.K."/>
            <person name="Zeng Q."/>
            <person name="Gargeya S."/>
            <person name="Fitzgerald M."/>
            <person name="Abouelleil A."/>
            <person name="Alvarado L."/>
            <person name="Chapman S.B."/>
            <person name="Gainer-Dewar J."/>
            <person name="Goldberg J."/>
            <person name="Griggs A."/>
            <person name="Gujja S."/>
            <person name="Hansen M."/>
            <person name="Howarth C."/>
            <person name="Imamovic A."/>
            <person name="Ireland A."/>
            <person name="Larimer J."/>
            <person name="McCowan C."/>
            <person name="Murphy C."/>
            <person name="Pearson M."/>
            <person name="Poon T.W."/>
            <person name="Priest M."/>
            <person name="Roberts A."/>
            <person name="Saif S."/>
            <person name="Shea T."/>
            <person name="Sykes S."/>
            <person name="Wortman J."/>
            <person name="Nusbaum C."/>
            <person name="Birren B."/>
        </authorList>
    </citation>
    <scope>NUCLEOTIDE SEQUENCE [LARGE SCALE GENOMIC DNA]</scope>
    <source>
        <strain evidence="1 2">CC14M</strain>
    </source>
</reference>
<evidence type="ECO:0000313" key="2">
    <source>
        <dbReference type="Proteomes" id="UP000018727"/>
    </source>
</evidence>
<evidence type="ECO:0000313" key="1">
    <source>
        <dbReference type="EMBL" id="ETD29503.1"/>
    </source>
</evidence>
<accession>V8CQ59</accession>
<dbReference type="HOGENOM" id="CLU_2772478_0_0_10"/>
<dbReference type="Proteomes" id="UP000018727">
    <property type="component" value="Unassembled WGS sequence"/>
</dbReference>
<name>V8CQ59_9BACT</name>
<protein>
    <submittedName>
        <fullName evidence="1">Uncharacterized protein</fullName>
    </submittedName>
</protein>
<gene>
    <name evidence="1" type="ORF">HMPREF1173_00418</name>
</gene>
<keyword evidence="2" id="KW-1185">Reference proteome</keyword>
<organism evidence="1 2">
    <name type="scientific">Prevotella nigrescens CC14M</name>
    <dbReference type="NCBI Taxonomy" id="1073366"/>
    <lineage>
        <taxon>Bacteria</taxon>
        <taxon>Pseudomonadati</taxon>
        <taxon>Bacteroidota</taxon>
        <taxon>Bacteroidia</taxon>
        <taxon>Bacteroidales</taxon>
        <taxon>Prevotellaceae</taxon>
        <taxon>Prevotella</taxon>
    </lineage>
</organism>
<comment type="caution">
    <text evidence="1">The sequence shown here is derived from an EMBL/GenBank/DDBJ whole genome shotgun (WGS) entry which is preliminary data.</text>
</comment>
<dbReference type="EMBL" id="AZJH01000006">
    <property type="protein sequence ID" value="ETD29503.1"/>
    <property type="molecule type" value="Genomic_DNA"/>
</dbReference>
<proteinExistence type="predicted"/>
<sequence length="69" mass="8122">MLLIYVKFVSCIFFVLMFQNLSKIRNKSTYVLQITFMGQIKMSKIKYRFSNLSLIEIMVSKVGESFNPN</sequence>